<evidence type="ECO:0000256" key="1">
    <source>
        <dbReference type="SAM" id="Phobius"/>
    </source>
</evidence>
<comment type="caution">
    <text evidence="2">The sequence shown here is derived from an EMBL/GenBank/DDBJ whole genome shotgun (WGS) entry which is preliminary data.</text>
</comment>
<dbReference type="RefSeq" id="WP_188756083.1">
    <property type="nucleotide sequence ID" value="NZ_BMJY01000007.1"/>
</dbReference>
<name>A0A917IFG7_9MICO</name>
<keyword evidence="1" id="KW-0812">Transmembrane</keyword>
<feature type="transmembrane region" description="Helical" evidence="1">
    <location>
        <begin position="175"/>
        <end position="201"/>
    </location>
</feature>
<evidence type="ECO:0000313" key="3">
    <source>
        <dbReference type="Proteomes" id="UP000657592"/>
    </source>
</evidence>
<reference evidence="2" key="2">
    <citation type="submission" date="2020-09" db="EMBL/GenBank/DDBJ databases">
        <authorList>
            <person name="Sun Q."/>
            <person name="Zhou Y."/>
        </authorList>
    </citation>
    <scope>NUCLEOTIDE SEQUENCE</scope>
    <source>
        <strain evidence="2">CGMCC 1.15794</strain>
    </source>
</reference>
<feature type="transmembrane region" description="Helical" evidence="1">
    <location>
        <begin position="45"/>
        <end position="67"/>
    </location>
</feature>
<proteinExistence type="predicted"/>
<reference evidence="2" key="1">
    <citation type="journal article" date="2014" name="Int. J. Syst. Evol. Microbiol.">
        <title>Complete genome sequence of Corynebacterium casei LMG S-19264T (=DSM 44701T), isolated from a smear-ripened cheese.</title>
        <authorList>
            <consortium name="US DOE Joint Genome Institute (JGI-PGF)"/>
            <person name="Walter F."/>
            <person name="Albersmeier A."/>
            <person name="Kalinowski J."/>
            <person name="Ruckert C."/>
        </authorList>
    </citation>
    <scope>NUCLEOTIDE SEQUENCE</scope>
    <source>
        <strain evidence="2">CGMCC 1.15794</strain>
    </source>
</reference>
<evidence type="ECO:0000313" key="2">
    <source>
        <dbReference type="EMBL" id="GGH44611.1"/>
    </source>
</evidence>
<keyword evidence="3" id="KW-1185">Reference proteome</keyword>
<accession>A0A917IFG7</accession>
<feature type="transmembrane region" description="Helical" evidence="1">
    <location>
        <begin position="87"/>
        <end position="108"/>
    </location>
</feature>
<dbReference type="Proteomes" id="UP000657592">
    <property type="component" value="Unassembled WGS sequence"/>
</dbReference>
<keyword evidence="1" id="KW-0472">Membrane</keyword>
<organism evidence="2 3">
    <name type="scientific">Microbacterium album</name>
    <dbReference type="NCBI Taxonomy" id="2053191"/>
    <lineage>
        <taxon>Bacteria</taxon>
        <taxon>Bacillati</taxon>
        <taxon>Actinomycetota</taxon>
        <taxon>Actinomycetes</taxon>
        <taxon>Micrococcales</taxon>
        <taxon>Microbacteriaceae</taxon>
        <taxon>Microbacterium</taxon>
    </lineage>
</organism>
<sequence length="283" mass="28919">MNATTMTRTATPRRATFSEAAPAVTFARLARAEWIGLWSLRGTSVALAIGALLTIASAVGFAAMWGFASTRPDSPLPAEAAPPLVAMALNGIVIVQVVGVLLGVSAFAKEHSTGSLRSQLAAAPRRRGLLGAKALVVGAVSLVWSIVVLAVGLAGVALVYAAFDLPPRTGDVFTGLLLPLAGGAVLVGLSAVLGVAVGALLRSETWGMTLVLLFLLLLPGVLLTLPFDWANRIGETLMGHTGAALYTPHESVDPAVLGDIALTLAWPAVALAAALVVVARRDA</sequence>
<feature type="transmembrane region" description="Helical" evidence="1">
    <location>
        <begin position="134"/>
        <end position="163"/>
    </location>
</feature>
<feature type="transmembrane region" description="Helical" evidence="1">
    <location>
        <begin position="208"/>
        <end position="227"/>
    </location>
</feature>
<dbReference type="EMBL" id="BMJY01000007">
    <property type="protein sequence ID" value="GGH44611.1"/>
    <property type="molecule type" value="Genomic_DNA"/>
</dbReference>
<gene>
    <name evidence="2" type="ORF">GCM10010921_19390</name>
</gene>
<protein>
    <submittedName>
        <fullName evidence="2">ABC transporter permease</fullName>
    </submittedName>
</protein>
<keyword evidence="1" id="KW-1133">Transmembrane helix</keyword>
<dbReference type="AlphaFoldDB" id="A0A917IFG7"/>
<feature type="transmembrane region" description="Helical" evidence="1">
    <location>
        <begin position="260"/>
        <end position="279"/>
    </location>
</feature>